<evidence type="ECO:0000313" key="3">
    <source>
        <dbReference type="Proteomes" id="UP000824115"/>
    </source>
</evidence>
<reference evidence="2" key="1">
    <citation type="journal article" date="2021" name="PeerJ">
        <title>Extensive microbial diversity within the chicken gut microbiome revealed by metagenomics and culture.</title>
        <authorList>
            <person name="Gilroy R."/>
            <person name="Ravi A."/>
            <person name="Getino M."/>
            <person name="Pursley I."/>
            <person name="Horton D.L."/>
            <person name="Alikhan N.F."/>
            <person name="Baker D."/>
            <person name="Gharbi K."/>
            <person name="Hall N."/>
            <person name="Watson M."/>
            <person name="Adriaenssens E.M."/>
            <person name="Foster-Nyarko E."/>
            <person name="Jarju S."/>
            <person name="Secka A."/>
            <person name="Antonio M."/>
            <person name="Oren A."/>
            <person name="Chaudhuri R.R."/>
            <person name="La Ragione R."/>
            <person name="Hildebrand F."/>
            <person name="Pallen M.J."/>
        </authorList>
    </citation>
    <scope>NUCLEOTIDE SEQUENCE</scope>
    <source>
        <strain evidence="2">Gambia16-554</strain>
    </source>
</reference>
<protein>
    <submittedName>
        <fullName evidence="2">PorV/PorQ family protein</fullName>
    </submittedName>
</protein>
<dbReference type="Proteomes" id="UP000824115">
    <property type="component" value="Unassembled WGS sequence"/>
</dbReference>
<keyword evidence="1" id="KW-0732">Signal</keyword>
<dbReference type="SUPFAM" id="SSF56935">
    <property type="entry name" value="Porins"/>
    <property type="match status" value="1"/>
</dbReference>
<sequence length="317" mass="33116">MKSIKTTIIAAAVLSAAAFTAQAQPAGFLEVNPDPVALGMAGTGTVLESTPYAMWNNIASTALDEQKFQVGASYTLWNTSADKAAAPGPFNAVAVAGYGRVARFMTVSAGLRYFGGQPLSITSDGVNISQFSPIDLEAGVGFGFRILPILSLGANVNYVHSALSKDAKGGAVSADFGALVDLKFMRIGVTASNIGSKISYGAAAYQLPANVKLGLGTEQHFGQEDKHAVAVNLEGGLTFEESSFFAGLGAQYAYNDMFRVSAGYHYGDADKMYYGSYASVGLGFKIIGISFNAAYLIGTDKNSPLTNTFTLGLGFEF</sequence>
<dbReference type="NCBIfam" id="NF033709">
    <property type="entry name" value="PorV_fam"/>
    <property type="match status" value="1"/>
</dbReference>
<dbReference type="EMBL" id="DXAW01000028">
    <property type="protein sequence ID" value="HIZ85140.1"/>
    <property type="molecule type" value="Genomic_DNA"/>
</dbReference>
<evidence type="ECO:0000313" key="2">
    <source>
        <dbReference type="EMBL" id="HIZ85140.1"/>
    </source>
</evidence>
<evidence type="ECO:0000256" key="1">
    <source>
        <dbReference type="SAM" id="SignalP"/>
    </source>
</evidence>
<dbReference type="Gene3D" id="2.40.160.60">
    <property type="entry name" value="Outer membrane protein transport protein (OMPP1/FadL/TodX)"/>
    <property type="match status" value="1"/>
</dbReference>
<gene>
    <name evidence="2" type="ORF">IAC04_01450</name>
</gene>
<accession>A0A9D2GPQ8</accession>
<proteinExistence type="predicted"/>
<feature type="signal peptide" evidence="1">
    <location>
        <begin position="1"/>
        <end position="23"/>
    </location>
</feature>
<feature type="chain" id="PRO_5038461759" evidence="1">
    <location>
        <begin position="24"/>
        <end position="317"/>
    </location>
</feature>
<comment type="caution">
    <text evidence="2">The sequence shown here is derived from an EMBL/GenBank/DDBJ whole genome shotgun (WGS) entry which is preliminary data.</text>
</comment>
<reference evidence="2" key="2">
    <citation type="submission" date="2021-04" db="EMBL/GenBank/DDBJ databases">
        <authorList>
            <person name="Gilroy R."/>
        </authorList>
    </citation>
    <scope>NUCLEOTIDE SEQUENCE</scope>
    <source>
        <strain evidence="2">Gambia16-554</strain>
    </source>
</reference>
<organism evidence="2 3">
    <name type="scientific">Candidatus Coprenecus stercoravium</name>
    <dbReference type="NCBI Taxonomy" id="2840735"/>
    <lineage>
        <taxon>Bacteria</taxon>
        <taxon>Pseudomonadati</taxon>
        <taxon>Bacteroidota</taxon>
        <taxon>Bacteroidia</taxon>
        <taxon>Bacteroidales</taxon>
        <taxon>Rikenellaceae</taxon>
        <taxon>Rikenellaceae incertae sedis</taxon>
        <taxon>Candidatus Coprenecus</taxon>
    </lineage>
</organism>
<name>A0A9D2GPQ8_9BACT</name>
<dbReference type="AlphaFoldDB" id="A0A9D2GPQ8"/>